<keyword evidence="2" id="KW-1133">Transmembrane helix</keyword>
<organism evidence="3 4">
    <name type="scientific">Streptomyces antnestii</name>
    <dbReference type="NCBI Taxonomy" id="2494256"/>
    <lineage>
        <taxon>Bacteria</taxon>
        <taxon>Bacillati</taxon>
        <taxon>Actinomycetota</taxon>
        <taxon>Actinomycetes</taxon>
        <taxon>Kitasatosporales</taxon>
        <taxon>Streptomycetaceae</taxon>
        <taxon>Streptomyces</taxon>
    </lineage>
</organism>
<feature type="transmembrane region" description="Helical" evidence="2">
    <location>
        <begin position="66"/>
        <end position="85"/>
    </location>
</feature>
<dbReference type="AlphaFoldDB" id="A0A3S2VXD0"/>
<dbReference type="Proteomes" id="UP000283128">
    <property type="component" value="Unassembled WGS sequence"/>
</dbReference>
<dbReference type="EMBL" id="RZYA01000007">
    <property type="protein sequence ID" value="RVU23994.1"/>
    <property type="molecule type" value="Genomic_DNA"/>
</dbReference>
<keyword evidence="2" id="KW-0812">Transmembrane</keyword>
<feature type="transmembrane region" description="Helical" evidence="2">
    <location>
        <begin position="41"/>
        <end position="60"/>
    </location>
</feature>
<evidence type="ECO:0000313" key="4">
    <source>
        <dbReference type="Proteomes" id="UP000283128"/>
    </source>
</evidence>
<keyword evidence="4" id="KW-1185">Reference proteome</keyword>
<proteinExistence type="predicted"/>
<reference evidence="3 4" key="1">
    <citation type="submission" date="2019-01" db="EMBL/GenBank/DDBJ databases">
        <title>Genome sequences of Streptomyces and Rhizobium isolates collected from root and soil.</title>
        <authorList>
            <person name="Chhettri S."/>
            <person name="Sevigny J.L."/>
            <person name="Sen A."/>
            <person name="Ennis N."/>
            <person name="Tisa L."/>
        </authorList>
    </citation>
    <scope>NUCLEOTIDE SEQUENCE [LARGE SCALE GENOMIC DNA]</scope>
    <source>
        <strain evidence="3 4">San01</strain>
    </source>
</reference>
<dbReference type="OrthoDB" id="4248907at2"/>
<sequence length="108" mass="11418">MMERWPEGSAADPEAARERYDSGMGSVRKALRDVSRADVPTAHFGLGIVIVAGVIVSLLVGPVAGALVAGAFGGLFLVALVVMFIRGIRGLDAGRRAYLFAFGWANWV</sequence>
<gene>
    <name evidence="3" type="ORF">EOT10_17980</name>
</gene>
<evidence type="ECO:0000256" key="1">
    <source>
        <dbReference type="SAM" id="MobiDB-lite"/>
    </source>
</evidence>
<evidence type="ECO:0000313" key="3">
    <source>
        <dbReference type="EMBL" id="RVU23994.1"/>
    </source>
</evidence>
<keyword evidence="2" id="KW-0472">Membrane</keyword>
<feature type="region of interest" description="Disordered" evidence="1">
    <location>
        <begin position="1"/>
        <end position="20"/>
    </location>
</feature>
<name>A0A3S2VXD0_9ACTN</name>
<accession>A0A3S2VXD0</accession>
<comment type="caution">
    <text evidence="3">The sequence shown here is derived from an EMBL/GenBank/DDBJ whole genome shotgun (WGS) entry which is preliminary data.</text>
</comment>
<protein>
    <submittedName>
        <fullName evidence="3">Uncharacterized protein</fullName>
    </submittedName>
</protein>
<evidence type="ECO:0000256" key="2">
    <source>
        <dbReference type="SAM" id="Phobius"/>
    </source>
</evidence>